<keyword evidence="2 5" id="KW-0533">Nickel</keyword>
<feature type="binding site" evidence="5">
    <location>
        <position position="76"/>
    </location>
    <ligand>
        <name>Zn(2+)</name>
        <dbReference type="ChEBI" id="CHEBI:29105"/>
    </ligand>
</feature>
<proteinExistence type="inferred from homology"/>
<evidence type="ECO:0000256" key="4">
    <source>
        <dbReference type="ARBA" id="ARBA00022833"/>
    </source>
</evidence>
<dbReference type="Proteomes" id="UP000707138">
    <property type="component" value="Unassembled WGS sequence"/>
</dbReference>
<keyword evidence="3 5" id="KW-0479">Metal-binding</keyword>
<organism evidence="6 7">
    <name type="scientific">Veillonella magna</name>
    <dbReference type="NCBI Taxonomy" id="464322"/>
    <lineage>
        <taxon>Bacteria</taxon>
        <taxon>Bacillati</taxon>
        <taxon>Bacillota</taxon>
        <taxon>Negativicutes</taxon>
        <taxon>Veillonellales</taxon>
        <taxon>Veillonellaceae</taxon>
        <taxon>Veillonella</taxon>
    </lineage>
</organism>
<dbReference type="InterPro" id="IPR000688">
    <property type="entry name" value="HypA/HybF"/>
</dbReference>
<dbReference type="HAMAP" id="MF_00213">
    <property type="entry name" value="HypA_HybF"/>
    <property type="match status" value="1"/>
</dbReference>
<dbReference type="InterPro" id="IPR020538">
    <property type="entry name" value="Hydgase_Ni_incorp_HypA/HybF_CS"/>
</dbReference>
<comment type="function">
    <text evidence="5">Involved in the maturation of [NiFe] hydrogenases. Required for nickel insertion into the metal center of the hydrogenase.</text>
</comment>
<protein>
    <recommendedName>
        <fullName evidence="5">Hydrogenase maturation factor HypA</fullName>
    </recommendedName>
</protein>
<evidence type="ECO:0000256" key="3">
    <source>
        <dbReference type="ARBA" id="ARBA00022723"/>
    </source>
</evidence>
<dbReference type="PROSITE" id="PS01249">
    <property type="entry name" value="HYPA"/>
    <property type="match status" value="1"/>
</dbReference>
<feature type="binding site" evidence="5">
    <location>
        <position position="92"/>
    </location>
    <ligand>
        <name>Zn(2+)</name>
        <dbReference type="ChEBI" id="CHEBI:29105"/>
    </ligand>
</feature>
<sequence>MHEMSIAEGIVDIALDTMKNNDGTVVHAVRLRLGAMSGVEPDALLFCFEAVTKGTAAEGAELVIEHVPLKAKCLDCLTEFVVEGYRFICPACQSTTVTTVTGRELQVLSIDMD</sequence>
<accession>A0ABS2GFP6</accession>
<comment type="caution">
    <text evidence="6">The sequence shown here is derived from an EMBL/GenBank/DDBJ whole genome shotgun (WGS) entry which is preliminary data.</text>
</comment>
<dbReference type="Pfam" id="PF01155">
    <property type="entry name" value="HypA"/>
    <property type="match status" value="1"/>
</dbReference>
<evidence type="ECO:0000256" key="5">
    <source>
        <dbReference type="HAMAP-Rule" id="MF_00213"/>
    </source>
</evidence>
<dbReference type="RefSeq" id="WP_028254884.1">
    <property type="nucleotide sequence ID" value="NZ_CALXQD010000001.1"/>
</dbReference>
<dbReference type="NCBIfam" id="TIGR00100">
    <property type="entry name" value="hypA"/>
    <property type="match status" value="1"/>
</dbReference>
<dbReference type="Gene3D" id="3.30.2320.80">
    <property type="match status" value="1"/>
</dbReference>
<dbReference type="PANTHER" id="PTHR34535">
    <property type="entry name" value="HYDROGENASE MATURATION FACTOR HYPA"/>
    <property type="match status" value="1"/>
</dbReference>
<feature type="binding site" evidence="5">
    <location>
        <position position="73"/>
    </location>
    <ligand>
        <name>Zn(2+)</name>
        <dbReference type="ChEBI" id="CHEBI:29105"/>
    </ligand>
</feature>
<evidence type="ECO:0000313" key="6">
    <source>
        <dbReference type="EMBL" id="MBM6912555.1"/>
    </source>
</evidence>
<keyword evidence="4 5" id="KW-0862">Zinc</keyword>
<gene>
    <name evidence="5 6" type="primary">hypA</name>
    <name evidence="6" type="ORF">H6A01_04360</name>
</gene>
<reference evidence="6 7" key="1">
    <citation type="journal article" date="2021" name="Sci. Rep.">
        <title>The distribution of antibiotic resistance genes in chicken gut microbiota commensals.</title>
        <authorList>
            <person name="Juricova H."/>
            <person name="Matiasovicova J."/>
            <person name="Kubasova T."/>
            <person name="Cejkova D."/>
            <person name="Rychlik I."/>
        </authorList>
    </citation>
    <scope>NUCLEOTIDE SEQUENCE [LARGE SCALE GENOMIC DNA]</scope>
    <source>
        <strain evidence="6 7">An537</strain>
    </source>
</reference>
<feature type="binding site" evidence="5">
    <location>
        <position position="2"/>
    </location>
    <ligand>
        <name>Ni(2+)</name>
        <dbReference type="ChEBI" id="CHEBI:49786"/>
    </ligand>
</feature>
<dbReference type="PIRSF" id="PIRSF004761">
    <property type="entry name" value="Hydrgn_mat_HypA"/>
    <property type="match status" value="1"/>
</dbReference>
<feature type="binding site" evidence="5">
    <location>
        <position position="89"/>
    </location>
    <ligand>
        <name>Zn(2+)</name>
        <dbReference type="ChEBI" id="CHEBI:29105"/>
    </ligand>
</feature>
<dbReference type="PANTHER" id="PTHR34535:SF3">
    <property type="entry name" value="HYDROGENASE MATURATION FACTOR HYPA"/>
    <property type="match status" value="1"/>
</dbReference>
<name>A0ABS2GFP6_9FIRM</name>
<evidence type="ECO:0000256" key="1">
    <source>
        <dbReference type="ARBA" id="ARBA00010748"/>
    </source>
</evidence>
<dbReference type="EMBL" id="JACJLA010000006">
    <property type="protein sequence ID" value="MBM6912555.1"/>
    <property type="molecule type" value="Genomic_DNA"/>
</dbReference>
<comment type="similarity">
    <text evidence="1 5">Belongs to the HypA/HybF family.</text>
</comment>
<keyword evidence="7" id="KW-1185">Reference proteome</keyword>
<evidence type="ECO:0000313" key="7">
    <source>
        <dbReference type="Proteomes" id="UP000707138"/>
    </source>
</evidence>
<evidence type="ECO:0000256" key="2">
    <source>
        <dbReference type="ARBA" id="ARBA00022596"/>
    </source>
</evidence>